<dbReference type="RefSeq" id="WP_081155645.1">
    <property type="nucleotide sequence ID" value="NZ_LVYD01000113.1"/>
</dbReference>
<reference evidence="8 9" key="1">
    <citation type="submission" date="2016-03" db="EMBL/GenBank/DDBJ databases">
        <title>Niastella vici sp. nov., isolated from farmland soil.</title>
        <authorList>
            <person name="Chen L."/>
            <person name="Wang D."/>
            <person name="Yang S."/>
            <person name="Wang G."/>
        </authorList>
    </citation>
    <scope>NUCLEOTIDE SEQUENCE [LARGE SCALE GENOMIC DNA]</scope>
    <source>
        <strain evidence="8 9">DJ57</strain>
    </source>
</reference>
<dbReference type="PANTHER" id="PTHR30250">
    <property type="entry name" value="PST FAMILY PREDICTED COLANIC ACID TRANSPORTER"/>
    <property type="match status" value="1"/>
</dbReference>
<evidence type="ECO:0000256" key="7">
    <source>
        <dbReference type="SAM" id="Phobius"/>
    </source>
</evidence>
<dbReference type="InterPro" id="IPR050833">
    <property type="entry name" value="Poly_Biosynth_Transport"/>
</dbReference>
<evidence type="ECO:0008006" key="10">
    <source>
        <dbReference type="Google" id="ProtNLM"/>
    </source>
</evidence>
<feature type="region of interest" description="Disordered" evidence="6">
    <location>
        <begin position="1"/>
        <end position="22"/>
    </location>
</feature>
<proteinExistence type="predicted"/>
<evidence type="ECO:0000313" key="9">
    <source>
        <dbReference type="Proteomes" id="UP000192796"/>
    </source>
</evidence>
<dbReference type="GO" id="GO:0005886">
    <property type="term" value="C:plasma membrane"/>
    <property type="evidence" value="ECO:0007669"/>
    <property type="project" value="UniProtKB-SubCell"/>
</dbReference>
<dbReference type="InterPro" id="IPR002797">
    <property type="entry name" value="Polysacc_synth"/>
</dbReference>
<dbReference type="STRING" id="1703345.A3860_08910"/>
<evidence type="ECO:0000313" key="8">
    <source>
        <dbReference type="EMBL" id="OQP57738.1"/>
    </source>
</evidence>
<evidence type="ECO:0000256" key="1">
    <source>
        <dbReference type="ARBA" id="ARBA00004651"/>
    </source>
</evidence>
<gene>
    <name evidence="8" type="ORF">A3860_08910</name>
</gene>
<accession>A0A1V9FH87</accession>
<evidence type="ECO:0000256" key="2">
    <source>
        <dbReference type="ARBA" id="ARBA00022475"/>
    </source>
</evidence>
<dbReference type="OrthoDB" id="512217at2"/>
<keyword evidence="2" id="KW-1003">Cell membrane</keyword>
<dbReference type="Proteomes" id="UP000192796">
    <property type="component" value="Unassembled WGS sequence"/>
</dbReference>
<evidence type="ECO:0000256" key="6">
    <source>
        <dbReference type="SAM" id="MobiDB-lite"/>
    </source>
</evidence>
<feature type="transmembrane region" description="Helical" evidence="7">
    <location>
        <begin position="111"/>
        <end position="134"/>
    </location>
</feature>
<evidence type="ECO:0000256" key="5">
    <source>
        <dbReference type="ARBA" id="ARBA00023136"/>
    </source>
</evidence>
<feature type="transmembrane region" description="Helical" evidence="7">
    <location>
        <begin position="455"/>
        <end position="475"/>
    </location>
</feature>
<name>A0A1V9FH87_9BACT</name>
<keyword evidence="4 7" id="KW-1133">Transmembrane helix</keyword>
<comment type="subcellular location">
    <subcellularLocation>
        <location evidence="1">Cell membrane</location>
        <topology evidence="1">Multi-pass membrane protein</topology>
    </subcellularLocation>
</comment>
<keyword evidence="9" id="KW-1185">Reference proteome</keyword>
<feature type="transmembrane region" description="Helical" evidence="7">
    <location>
        <begin position="271"/>
        <end position="287"/>
    </location>
</feature>
<comment type="caution">
    <text evidence="8">The sequence shown here is derived from an EMBL/GenBank/DDBJ whole genome shotgun (WGS) entry which is preliminary data.</text>
</comment>
<feature type="transmembrane region" description="Helical" evidence="7">
    <location>
        <begin position="332"/>
        <end position="351"/>
    </location>
</feature>
<dbReference type="PANTHER" id="PTHR30250:SF26">
    <property type="entry name" value="PSMA PROTEIN"/>
    <property type="match status" value="1"/>
</dbReference>
<evidence type="ECO:0000256" key="4">
    <source>
        <dbReference type="ARBA" id="ARBA00022989"/>
    </source>
</evidence>
<feature type="transmembrane region" description="Helical" evidence="7">
    <location>
        <begin position="293"/>
        <end position="311"/>
    </location>
</feature>
<feature type="compositionally biased region" description="Basic and acidic residues" evidence="6">
    <location>
        <begin position="10"/>
        <end position="22"/>
    </location>
</feature>
<evidence type="ECO:0000256" key="3">
    <source>
        <dbReference type="ARBA" id="ARBA00022692"/>
    </source>
</evidence>
<feature type="transmembrane region" description="Helical" evidence="7">
    <location>
        <begin position="47"/>
        <end position="68"/>
    </location>
</feature>
<dbReference type="Pfam" id="PF01943">
    <property type="entry name" value="Polysacc_synt"/>
    <property type="match status" value="1"/>
</dbReference>
<protein>
    <recommendedName>
        <fullName evidence="10">Polysaccharide biosynthesis protein</fullName>
    </recommendedName>
</protein>
<feature type="transmembrane region" description="Helical" evidence="7">
    <location>
        <begin position="210"/>
        <end position="228"/>
    </location>
</feature>
<dbReference type="EMBL" id="LVYD01000113">
    <property type="protein sequence ID" value="OQP57738.1"/>
    <property type="molecule type" value="Genomic_DNA"/>
</dbReference>
<organism evidence="8 9">
    <name type="scientific">Niastella vici</name>
    <dbReference type="NCBI Taxonomy" id="1703345"/>
    <lineage>
        <taxon>Bacteria</taxon>
        <taxon>Pseudomonadati</taxon>
        <taxon>Bacteroidota</taxon>
        <taxon>Chitinophagia</taxon>
        <taxon>Chitinophagales</taxon>
        <taxon>Chitinophagaceae</taxon>
        <taxon>Niastella</taxon>
    </lineage>
</organism>
<dbReference type="AlphaFoldDB" id="A0A1V9FH87"/>
<keyword evidence="3 7" id="KW-0812">Transmembrane</keyword>
<sequence length="533" mass="58632">MIEKPIIGKPSEDAGLEKKKRGTKENLKQRAYLNTVSSILDYTANRLAGLFVNPFMITGLGTSLFGIWQMLGQFTNYATIVDTRSSQVLKWTVAQKKDVATAEELKREAGAAFVVMLLVMPVILIAGTVITWYAPYITHAAKAHYSLIRITCSLLIFSVLVFKIFEMFEAILRGMNLTFKRMGLRAAIVIAGGGLKVLALKLGYGLTGLALVQLLDTLVIGISFYVVVKRNVEWFGFSKPNRSDIFRFGKLSAWYLADAGANMLNTNSDKVLLGVIAGPVTVAYYTLTKFIPAALQGIINRLILGIMPGIGKLLGLKDYARVNAVRKKLNNISLLLTTAFGVTIILFNQSFLSVWVGNRHFAGHTANMLIMIMTIQDTFVKNDACIISATLDIKKKVILTLISALLFAGFGVLLVSYMGISGLCLSFMISRLYLFIGQRKVLSTIINAGTRAASIINFRPSVTALLMLALAWWLATKTATAGIYQLIVFAPLAFVSALLVFYFLGLNRTDRGELRDLVTSIKFFRSDTGFSKN</sequence>
<feature type="transmembrane region" description="Helical" evidence="7">
    <location>
        <begin position="481"/>
        <end position="505"/>
    </location>
</feature>
<feature type="transmembrane region" description="Helical" evidence="7">
    <location>
        <begin position="401"/>
        <end position="434"/>
    </location>
</feature>
<keyword evidence="5 7" id="KW-0472">Membrane</keyword>
<feature type="transmembrane region" description="Helical" evidence="7">
    <location>
        <begin position="146"/>
        <end position="165"/>
    </location>
</feature>